<evidence type="ECO:0000256" key="1">
    <source>
        <dbReference type="ARBA" id="ARBA00022786"/>
    </source>
</evidence>
<dbReference type="InterPro" id="IPR042460">
    <property type="entry name" value="DCN1-like_PONY"/>
</dbReference>
<dbReference type="Pfam" id="PF03556">
    <property type="entry name" value="Cullin_binding"/>
    <property type="match status" value="1"/>
</dbReference>
<feature type="domain" description="DCUN1" evidence="5">
    <location>
        <begin position="88"/>
        <end position="277"/>
    </location>
</feature>
<dbReference type="PROSITE" id="PS51229">
    <property type="entry name" value="DCUN1"/>
    <property type="match status" value="1"/>
</dbReference>
<name>A0A1J1IA08_9DIPT</name>
<comment type="function">
    <text evidence="3">Neddylation of cullins play an essential role in the regulation of SCF-type complexes activity.</text>
</comment>
<evidence type="ECO:0000256" key="4">
    <source>
        <dbReference type="SAM" id="MobiDB-lite"/>
    </source>
</evidence>
<organism evidence="6 7">
    <name type="scientific">Clunio marinus</name>
    <dbReference type="NCBI Taxonomy" id="568069"/>
    <lineage>
        <taxon>Eukaryota</taxon>
        <taxon>Metazoa</taxon>
        <taxon>Ecdysozoa</taxon>
        <taxon>Arthropoda</taxon>
        <taxon>Hexapoda</taxon>
        <taxon>Insecta</taxon>
        <taxon>Pterygota</taxon>
        <taxon>Neoptera</taxon>
        <taxon>Endopterygota</taxon>
        <taxon>Diptera</taxon>
        <taxon>Nematocera</taxon>
        <taxon>Chironomoidea</taxon>
        <taxon>Chironomidae</taxon>
        <taxon>Clunio</taxon>
    </lineage>
</organism>
<dbReference type="PANTHER" id="PTHR12281:SF31">
    <property type="entry name" value="DCN1-LIKE PROTEIN 3"/>
    <property type="match status" value="1"/>
</dbReference>
<dbReference type="GO" id="GO:0097602">
    <property type="term" value="F:cullin family protein binding"/>
    <property type="evidence" value="ECO:0007669"/>
    <property type="project" value="TreeGrafter"/>
</dbReference>
<dbReference type="STRING" id="568069.A0A1J1IA08"/>
<dbReference type="GO" id="GO:2000436">
    <property type="term" value="P:positive regulation of protein neddylation"/>
    <property type="evidence" value="ECO:0007669"/>
    <property type="project" value="UniProtKB-ARBA"/>
</dbReference>
<proteinExistence type="predicted"/>
<evidence type="ECO:0000256" key="2">
    <source>
        <dbReference type="ARBA" id="ARBA00059219"/>
    </source>
</evidence>
<dbReference type="InterPro" id="IPR005176">
    <property type="entry name" value="PONY_dom"/>
</dbReference>
<dbReference type="FunFam" id="1.10.238.10:FF:000030">
    <property type="entry name" value="DCN1-like protein"/>
    <property type="match status" value="1"/>
</dbReference>
<evidence type="ECO:0000259" key="5">
    <source>
        <dbReference type="PROSITE" id="PS51229"/>
    </source>
</evidence>
<dbReference type="GO" id="GO:0045116">
    <property type="term" value="P:protein neddylation"/>
    <property type="evidence" value="ECO:0007669"/>
    <property type="project" value="TreeGrafter"/>
</dbReference>
<dbReference type="AlphaFoldDB" id="A0A1J1IA08"/>
<dbReference type="GO" id="GO:0005886">
    <property type="term" value="C:plasma membrane"/>
    <property type="evidence" value="ECO:0007669"/>
    <property type="project" value="UniProtKB-ARBA"/>
</dbReference>
<dbReference type="PANTHER" id="PTHR12281">
    <property type="entry name" value="RP42 RELATED"/>
    <property type="match status" value="1"/>
</dbReference>
<dbReference type="GO" id="GO:0031624">
    <property type="term" value="F:ubiquitin conjugating enzyme binding"/>
    <property type="evidence" value="ECO:0007669"/>
    <property type="project" value="TreeGrafter"/>
</dbReference>
<dbReference type="Gene3D" id="1.10.238.200">
    <property type="entry name" value="Cullin, PONY binding domain"/>
    <property type="match status" value="1"/>
</dbReference>
<evidence type="ECO:0000313" key="6">
    <source>
        <dbReference type="EMBL" id="CRK96404.1"/>
    </source>
</evidence>
<keyword evidence="1" id="KW-0833">Ubl conjugation pathway</keyword>
<evidence type="ECO:0000256" key="3">
    <source>
        <dbReference type="RuleBase" id="RU410713"/>
    </source>
</evidence>
<dbReference type="FunFam" id="1.10.238.200:FF:000003">
    <property type="entry name" value="DCN1-like protein 3"/>
    <property type="match status" value="1"/>
</dbReference>
<dbReference type="Gene3D" id="1.10.238.10">
    <property type="entry name" value="EF-hand"/>
    <property type="match status" value="1"/>
</dbReference>
<dbReference type="Proteomes" id="UP000183832">
    <property type="component" value="Unassembled WGS sequence"/>
</dbReference>
<gene>
    <name evidence="6" type="primary">putative DCN1-like protein 3</name>
    <name evidence="6" type="ORF">CLUMA_CG009821</name>
</gene>
<feature type="compositionally biased region" description="Polar residues" evidence="4">
    <location>
        <begin position="296"/>
        <end position="317"/>
    </location>
</feature>
<accession>A0A1J1IA08</accession>
<comment type="function">
    <text evidence="2">Promotes neddylation of cullin components of SCF-type E3 ubiquitin ligase complexes and thus regulates SCF-type complex activity. Function promotes cell proliferation.</text>
</comment>
<reference evidence="6 7" key="1">
    <citation type="submission" date="2015-04" db="EMBL/GenBank/DDBJ databases">
        <authorList>
            <person name="Syromyatnikov M.Y."/>
            <person name="Popov V.N."/>
        </authorList>
    </citation>
    <scope>NUCLEOTIDE SEQUENCE [LARGE SCALE GENOMIC DNA]</scope>
</reference>
<evidence type="ECO:0000313" key="7">
    <source>
        <dbReference type="Proteomes" id="UP000183832"/>
    </source>
</evidence>
<dbReference type="OrthoDB" id="27198at2759"/>
<dbReference type="GO" id="GO:0032182">
    <property type="term" value="F:ubiquitin-like protein binding"/>
    <property type="evidence" value="ECO:0007669"/>
    <property type="project" value="TreeGrafter"/>
</dbReference>
<sequence>MGNCFTCLKAEASASGVNQNDPESQKISHESRLETEELLQTTNLQNTKTNHFDSINCKKSLVTNGSANSNCSLIDDKLMIQSEKESQLADNAINKLFEEYKDKSEDAILTEGVERLCHDLNFAPDSFHILVLAFCLDAKQMCYFTKQEFIHGLKKLNATTINELRQRLLQIVDKLETDVDLFKQLYRFAFHFGLDDGARILCLDMAMSLWRLVYSIHKPPDNVLERWLSFLVKENIRGIQRDTWMMFQNFSESFDLNSYDSDEAWPSLFDDFVEYESDRLKKLELKEQKQEEDDSNNNIRTLLNDEQFNNSDSSLAK</sequence>
<dbReference type="GO" id="GO:0000151">
    <property type="term" value="C:ubiquitin ligase complex"/>
    <property type="evidence" value="ECO:0007669"/>
    <property type="project" value="TreeGrafter"/>
</dbReference>
<keyword evidence="7" id="KW-1185">Reference proteome</keyword>
<feature type="region of interest" description="Disordered" evidence="4">
    <location>
        <begin position="286"/>
        <end position="317"/>
    </location>
</feature>
<protein>
    <recommendedName>
        <fullName evidence="3">Defective in cullin neddylation protein</fullName>
    </recommendedName>
</protein>
<dbReference type="InterPro" id="IPR014764">
    <property type="entry name" value="DCN-prot"/>
</dbReference>
<dbReference type="EMBL" id="CVRI01000043">
    <property type="protein sequence ID" value="CRK96404.1"/>
    <property type="molecule type" value="Genomic_DNA"/>
</dbReference>